<feature type="transmembrane region" description="Helical" evidence="1">
    <location>
        <begin position="72"/>
        <end position="93"/>
    </location>
</feature>
<keyword evidence="1" id="KW-1133">Transmembrane helix</keyword>
<reference evidence="2 3" key="1">
    <citation type="submission" date="2019-10" db="EMBL/GenBank/DDBJ databases">
        <title>Thermopilla bonchosmolovskayae gen. nov., sp. nov., a moderately thermophilic Chloroflexi bacterium from a Chukotka hot spring (Arctic, Russia), representing a novel classis Thermopillaia, which include previously uncultivated lineage OLB14.</title>
        <authorList>
            <person name="Kochetkova T.V."/>
            <person name="Zayulina K.S."/>
            <person name="Zhigarkov V.S."/>
            <person name="Minaev N.V."/>
            <person name="Novikov A."/>
            <person name="Toshchakov S.V."/>
            <person name="Elcheninov A.G."/>
            <person name="Kublanov I.V."/>
        </authorList>
    </citation>
    <scope>NUCLEOTIDE SEQUENCE [LARGE SCALE GENOMIC DNA]</scope>
    <source>
        <strain evidence="2 3">3753O</strain>
    </source>
</reference>
<gene>
    <name evidence="2" type="ORF">Tbon_05065</name>
</gene>
<evidence type="ECO:0000256" key="1">
    <source>
        <dbReference type="SAM" id="Phobius"/>
    </source>
</evidence>
<accession>A0ABX6C1W9</accession>
<dbReference type="EMBL" id="CP042829">
    <property type="protein sequence ID" value="QFG02688.1"/>
    <property type="molecule type" value="Genomic_DNA"/>
</dbReference>
<feature type="transmembrane region" description="Helical" evidence="1">
    <location>
        <begin position="346"/>
        <end position="368"/>
    </location>
</feature>
<feature type="transmembrane region" description="Helical" evidence="1">
    <location>
        <begin position="244"/>
        <end position="263"/>
    </location>
</feature>
<dbReference type="Gene3D" id="1.20.210.10">
    <property type="entry name" value="Cytochrome c oxidase-like, subunit I domain"/>
    <property type="match status" value="1"/>
</dbReference>
<feature type="transmembrane region" description="Helical" evidence="1">
    <location>
        <begin position="269"/>
        <end position="290"/>
    </location>
</feature>
<feature type="transmembrane region" description="Helical" evidence="1">
    <location>
        <begin position="135"/>
        <end position="158"/>
    </location>
</feature>
<name>A0ABX6C1W9_9CHLR</name>
<protein>
    <recommendedName>
        <fullName evidence="4">NnrS family protein</fullName>
    </recommendedName>
</protein>
<keyword evidence="1" id="KW-0812">Transmembrane</keyword>
<dbReference type="RefSeq" id="WP_158066613.1">
    <property type="nucleotide sequence ID" value="NZ_CP042829.1"/>
</dbReference>
<proteinExistence type="predicted"/>
<evidence type="ECO:0000313" key="2">
    <source>
        <dbReference type="EMBL" id="QFG02688.1"/>
    </source>
</evidence>
<dbReference type="Proteomes" id="UP000326331">
    <property type="component" value="Chromosome"/>
</dbReference>
<evidence type="ECO:0008006" key="4">
    <source>
        <dbReference type="Google" id="ProtNLM"/>
    </source>
</evidence>
<keyword evidence="1" id="KW-0472">Membrane</keyword>
<feature type="transmembrane region" description="Helical" evidence="1">
    <location>
        <begin position="413"/>
        <end position="437"/>
    </location>
</feature>
<organism evidence="2 3">
    <name type="scientific">Tepidiforma bonchosmolovskayae</name>
    <dbReference type="NCBI Taxonomy" id="2601677"/>
    <lineage>
        <taxon>Bacteria</taxon>
        <taxon>Bacillati</taxon>
        <taxon>Chloroflexota</taxon>
        <taxon>Tepidiformia</taxon>
        <taxon>Tepidiformales</taxon>
        <taxon>Tepidiformaceae</taxon>
        <taxon>Tepidiforma</taxon>
    </lineage>
</organism>
<feature type="transmembrane region" description="Helical" evidence="1">
    <location>
        <begin position="207"/>
        <end position="224"/>
    </location>
</feature>
<feature type="transmembrane region" description="Helical" evidence="1">
    <location>
        <begin position="389"/>
        <end position="407"/>
    </location>
</feature>
<feature type="transmembrane region" description="Helical" evidence="1">
    <location>
        <begin position="105"/>
        <end position="123"/>
    </location>
</feature>
<feature type="transmembrane region" description="Helical" evidence="1">
    <location>
        <begin position="28"/>
        <end position="52"/>
    </location>
</feature>
<keyword evidence="3" id="KW-1185">Reference proteome</keyword>
<feature type="transmembrane region" description="Helical" evidence="1">
    <location>
        <begin position="310"/>
        <end position="334"/>
    </location>
</feature>
<feature type="transmembrane region" description="Helical" evidence="1">
    <location>
        <begin position="170"/>
        <end position="191"/>
    </location>
</feature>
<sequence length="459" mass="46691">MSRAGEIPLEPPLVRAPSTVPAREDRSYLGYIAAALAFALVGGFALATWMPLAAAGAVPGIERTPRLVQAHGWLQLQGWAGLFVAGMAIRVVPRFVGQRPVPSRATVPLLGLLAAPLVVRLGVLPWVDGGAARAAALATGWTTAAGCAGVGSILAVTLWRGRRGSEAWRLFVAAGAGWWLAWAPLAAWWGWRAADGGGLAPAAFDDGLAWAVMLGPIGNFNLGVQSRAVPVFFGRRPPGTRALAGPWVLVNAGAGAFVLAMALEGTAGARAAGAGLVLGGAGLSWGLPIAGAVRGRAHRLRPRARPAAKFVLAANLAGVAAGLLMVAAGAAMAAEGSYAAAPLRDAARHLFGLGLITMLILGMARLIAPVFAVARTESRGAGLREQAPFWLLAVALVVRAGAGLASGTASYEAWMHAAALAGVLAWLAIAVFAADVLTAARNEARNLAAIDAAALGGKR</sequence>
<dbReference type="InterPro" id="IPR036927">
    <property type="entry name" value="Cyt_c_oxase-like_su1_sf"/>
</dbReference>
<evidence type="ECO:0000313" key="3">
    <source>
        <dbReference type="Proteomes" id="UP000326331"/>
    </source>
</evidence>